<accession>A0A061FYK3</accession>
<sequence>MQRHLLVAAVLTTLSLLVSSQTDYPDFFYKLSLQWPPSVCATSQCRTQIPGTFTVHGLWPQSVEDDKPIPPYNKKKCTDDRPKAPDQILVELQPIQGKLKDLWPSILTQKTNEEFWQHEWEYHGMCSDYPDKPYNYFDAALVLATTYKPLEGTEVKPRQDPYKAIEIREAIKAKLGKYPEISCGKVSNTLQLKEIRLCFERAKPPVVLRDCPTKYSNKCSDGNNQVKFPPATSGVLEFQSM</sequence>
<dbReference type="InParanoid" id="A0A061FYK3"/>
<feature type="chain" id="PRO_5001603021" evidence="5">
    <location>
        <begin position="21"/>
        <end position="241"/>
    </location>
</feature>
<gene>
    <name evidence="6" type="ORF">TCM_045269</name>
</gene>
<dbReference type="Proteomes" id="UP000026915">
    <property type="component" value="Chromosome 10"/>
</dbReference>
<dbReference type="eggNOG" id="KOG1642">
    <property type="taxonomic scope" value="Eukaryota"/>
</dbReference>
<dbReference type="SUPFAM" id="SSF55895">
    <property type="entry name" value="Ribonuclease Rh-like"/>
    <property type="match status" value="1"/>
</dbReference>
<evidence type="ECO:0000256" key="2">
    <source>
        <dbReference type="ARBA" id="ARBA00022722"/>
    </source>
</evidence>
<evidence type="ECO:0000313" key="6">
    <source>
        <dbReference type="EMBL" id="EOY19884.1"/>
    </source>
</evidence>
<protein>
    <submittedName>
        <fullName evidence="6">Ribonuclease 2, putative</fullName>
    </submittedName>
</protein>
<evidence type="ECO:0000256" key="1">
    <source>
        <dbReference type="ARBA" id="ARBA00007469"/>
    </source>
</evidence>
<evidence type="ECO:0000256" key="4">
    <source>
        <dbReference type="RuleBase" id="RU004328"/>
    </source>
</evidence>
<organism evidence="6 7">
    <name type="scientific">Theobroma cacao</name>
    <name type="common">Cacao</name>
    <name type="synonym">Cocoa</name>
    <dbReference type="NCBI Taxonomy" id="3641"/>
    <lineage>
        <taxon>Eukaryota</taxon>
        <taxon>Viridiplantae</taxon>
        <taxon>Streptophyta</taxon>
        <taxon>Embryophyta</taxon>
        <taxon>Tracheophyta</taxon>
        <taxon>Spermatophyta</taxon>
        <taxon>Magnoliopsida</taxon>
        <taxon>eudicotyledons</taxon>
        <taxon>Gunneridae</taxon>
        <taxon>Pentapetalae</taxon>
        <taxon>rosids</taxon>
        <taxon>malvids</taxon>
        <taxon>Malvales</taxon>
        <taxon>Malvaceae</taxon>
        <taxon>Byttnerioideae</taxon>
        <taxon>Theobroma</taxon>
    </lineage>
</organism>
<dbReference type="InterPro" id="IPR018188">
    <property type="entry name" value="RNase_T2_His_AS_1"/>
</dbReference>
<comment type="similarity">
    <text evidence="1 4">Belongs to the RNase T2 family.</text>
</comment>
<dbReference type="PROSITE" id="PS00530">
    <property type="entry name" value="RNASE_T2_1"/>
    <property type="match status" value="1"/>
</dbReference>
<evidence type="ECO:0000313" key="7">
    <source>
        <dbReference type="Proteomes" id="UP000026915"/>
    </source>
</evidence>
<keyword evidence="2" id="KW-0540">Nuclease</keyword>
<dbReference type="InterPro" id="IPR036430">
    <property type="entry name" value="RNase_T2-like_sf"/>
</dbReference>
<dbReference type="PANTHER" id="PTHR11240:SF46">
    <property type="entry name" value="INTRACELLULAR RIBONUCLEASE LX-LIKE"/>
    <property type="match status" value="1"/>
</dbReference>
<dbReference type="Gene3D" id="3.90.730.10">
    <property type="entry name" value="Ribonuclease T2-like"/>
    <property type="match status" value="1"/>
</dbReference>
<reference evidence="6 7" key="1">
    <citation type="journal article" date="2013" name="Genome Biol.">
        <title>The genome sequence of the most widely cultivated cacao type and its use to identify candidate genes regulating pod color.</title>
        <authorList>
            <person name="Motamayor J.C."/>
            <person name="Mockaitis K."/>
            <person name="Schmutz J."/>
            <person name="Haiminen N."/>
            <person name="Iii D.L."/>
            <person name="Cornejo O."/>
            <person name="Findley S.D."/>
            <person name="Zheng P."/>
            <person name="Utro F."/>
            <person name="Royaert S."/>
            <person name="Saski C."/>
            <person name="Jenkins J."/>
            <person name="Podicheti R."/>
            <person name="Zhao M."/>
            <person name="Scheffler B.E."/>
            <person name="Stack J.C."/>
            <person name="Feltus F.A."/>
            <person name="Mustiga G.M."/>
            <person name="Amores F."/>
            <person name="Phillips W."/>
            <person name="Marelli J.P."/>
            <person name="May G.D."/>
            <person name="Shapiro H."/>
            <person name="Ma J."/>
            <person name="Bustamante C.D."/>
            <person name="Schnell R.J."/>
            <person name="Main D."/>
            <person name="Gilbert D."/>
            <person name="Parida L."/>
            <person name="Kuhn D.N."/>
        </authorList>
    </citation>
    <scope>NUCLEOTIDE SEQUENCE [LARGE SCALE GENOMIC DNA]</scope>
    <source>
        <strain evidence="7">cv. Matina 1-6</strain>
    </source>
</reference>
<evidence type="ECO:0000256" key="5">
    <source>
        <dbReference type="SAM" id="SignalP"/>
    </source>
</evidence>
<name>A0A061FYK3_THECC</name>
<dbReference type="HOGENOM" id="CLU_069912_2_1_1"/>
<dbReference type="Gramene" id="EOY19884">
    <property type="protein sequence ID" value="EOY19884"/>
    <property type="gene ID" value="TCM_045269"/>
</dbReference>
<dbReference type="AlphaFoldDB" id="A0A061FYK3"/>
<dbReference type="EMBL" id="CM001888">
    <property type="protein sequence ID" value="EOY19884.1"/>
    <property type="molecule type" value="Genomic_DNA"/>
</dbReference>
<dbReference type="GO" id="GO:0004521">
    <property type="term" value="F:RNA endonuclease activity"/>
    <property type="evidence" value="ECO:0000318"/>
    <property type="project" value="GO_Central"/>
</dbReference>
<keyword evidence="3" id="KW-0456">Lyase</keyword>
<dbReference type="GO" id="GO:0033897">
    <property type="term" value="F:ribonuclease T2 activity"/>
    <property type="evidence" value="ECO:0007669"/>
    <property type="project" value="InterPro"/>
</dbReference>
<dbReference type="GO" id="GO:0003723">
    <property type="term" value="F:RNA binding"/>
    <property type="evidence" value="ECO:0007669"/>
    <property type="project" value="InterPro"/>
</dbReference>
<keyword evidence="7" id="KW-1185">Reference proteome</keyword>
<dbReference type="GO" id="GO:0006401">
    <property type="term" value="P:RNA catabolic process"/>
    <property type="evidence" value="ECO:0000318"/>
    <property type="project" value="GO_Central"/>
</dbReference>
<proteinExistence type="inferred from homology"/>
<dbReference type="Pfam" id="PF00445">
    <property type="entry name" value="Ribonuclease_T2"/>
    <property type="match status" value="1"/>
</dbReference>
<keyword evidence="5" id="KW-0732">Signal</keyword>
<dbReference type="PANTHER" id="PTHR11240">
    <property type="entry name" value="RIBONUCLEASE T2"/>
    <property type="match status" value="1"/>
</dbReference>
<evidence type="ECO:0000256" key="3">
    <source>
        <dbReference type="ARBA" id="ARBA00023239"/>
    </source>
</evidence>
<keyword evidence="2" id="KW-0378">Hydrolase</keyword>
<feature type="signal peptide" evidence="5">
    <location>
        <begin position="1"/>
        <end position="20"/>
    </location>
</feature>
<dbReference type="InterPro" id="IPR001568">
    <property type="entry name" value="RNase_T2-like"/>
</dbReference>
<dbReference type="OMA" id="PLANCKT"/>
<dbReference type="GO" id="GO:0005576">
    <property type="term" value="C:extracellular region"/>
    <property type="evidence" value="ECO:0000318"/>
    <property type="project" value="GO_Central"/>
</dbReference>